<dbReference type="InterPro" id="IPR016187">
    <property type="entry name" value="CTDL_fold"/>
</dbReference>
<feature type="chain" id="PRO_5024854104" description="Sulfatase-modifying factor enzyme-like domain-containing protein" evidence="1">
    <location>
        <begin position="23"/>
        <end position="335"/>
    </location>
</feature>
<dbReference type="EMBL" id="AP021861">
    <property type="protein sequence ID" value="BBO32909.1"/>
    <property type="molecule type" value="Genomic_DNA"/>
</dbReference>
<evidence type="ECO:0000313" key="4">
    <source>
        <dbReference type="Proteomes" id="UP000326837"/>
    </source>
</evidence>
<name>A0A5K7XJ70_9BACT</name>
<keyword evidence="4" id="KW-1185">Reference proteome</keyword>
<dbReference type="PANTHER" id="PTHR23150">
    <property type="entry name" value="SULFATASE MODIFYING FACTOR 1, 2"/>
    <property type="match status" value="1"/>
</dbReference>
<dbReference type="Gene3D" id="3.90.1580.10">
    <property type="entry name" value="paralog of FGE (formylglycine-generating enzyme)"/>
    <property type="match status" value="1"/>
</dbReference>
<dbReference type="InterPro" id="IPR042095">
    <property type="entry name" value="SUMF_sf"/>
</dbReference>
<reference evidence="4" key="1">
    <citation type="submission" date="2019-10" db="EMBL/GenBank/DDBJ databases">
        <title>Lacipirellula parvula gen. nov., sp. nov., representing a lineage of planctomycetes widespread in freshwater anoxic habitats, and description of the family Lacipirellulaceae.</title>
        <authorList>
            <person name="Dedysh S.N."/>
            <person name="Kulichevskaya I.S."/>
            <person name="Beletsky A.V."/>
            <person name="Rakitin A.L."/>
            <person name="Mardanov A.V."/>
            <person name="Ivanova A.A."/>
            <person name="Saltykova V.X."/>
            <person name="Rijpstra W.I.C."/>
            <person name="Sinninghe Damste J.S."/>
            <person name="Ravin N.V."/>
        </authorList>
    </citation>
    <scope>NUCLEOTIDE SEQUENCE [LARGE SCALE GENOMIC DNA]</scope>
    <source>
        <strain evidence="4">PX69</strain>
    </source>
</reference>
<dbReference type="RefSeq" id="WP_152098792.1">
    <property type="nucleotide sequence ID" value="NZ_AP021861.1"/>
</dbReference>
<dbReference type="GO" id="GO:0120147">
    <property type="term" value="F:formylglycine-generating oxidase activity"/>
    <property type="evidence" value="ECO:0007669"/>
    <property type="project" value="TreeGrafter"/>
</dbReference>
<dbReference type="Proteomes" id="UP000326837">
    <property type="component" value="Chromosome"/>
</dbReference>
<proteinExistence type="predicted"/>
<dbReference type="InterPro" id="IPR005532">
    <property type="entry name" value="SUMF_dom"/>
</dbReference>
<feature type="signal peptide" evidence="1">
    <location>
        <begin position="1"/>
        <end position="22"/>
    </location>
</feature>
<keyword evidence="1" id="KW-0732">Signal</keyword>
<evidence type="ECO:0000259" key="2">
    <source>
        <dbReference type="Pfam" id="PF03781"/>
    </source>
</evidence>
<dbReference type="AlphaFoldDB" id="A0A5K7XJ70"/>
<dbReference type="Pfam" id="PF03781">
    <property type="entry name" value="FGE-sulfatase"/>
    <property type="match status" value="1"/>
</dbReference>
<feature type="domain" description="Sulfatase-modifying factor enzyme-like" evidence="2">
    <location>
        <begin position="49"/>
        <end position="306"/>
    </location>
</feature>
<dbReference type="InterPro" id="IPR051043">
    <property type="entry name" value="Sulfatase_Mod_Factor_Kinase"/>
</dbReference>
<evidence type="ECO:0000256" key="1">
    <source>
        <dbReference type="SAM" id="SignalP"/>
    </source>
</evidence>
<gene>
    <name evidence="3" type="ORF">PLANPX_2521</name>
</gene>
<organism evidence="3 4">
    <name type="scientific">Lacipirellula parvula</name>
    <dbReference type="NCBI Taxonomy" id="2650471"/>
    <lineage>
        <taxon>Bacteria</taxon>
        <taxon>Pseudomonadati</taxon>
        <taxon>Planctomycetota</taxon>
        <taxon>Planctomycetia</taxon>
        <taxon>Pirellulales</taxon>
        <taxon>Lacipirellulaceae</taxon>
        <taxon>Lacipirellula</taxon>
    </lineage>
</organism>
<evidence type="ECO:0000313" key="3">
    <source>
        <dbReference type="EMBL" id="BBO32909.1"/>
    </source>
</evidence>
<dbReference type="SUPFAM" id="SSF56436">
    <property type="entry name" value="C-type lectin-like"/>
    <property type="match status" value="1"/>
</dbReference>
<dbReference type="PANTHER" id="PTHR23150:SF19">
    <property type="entry name" value="FORMYLGLYCINE-GENERATING ENZYME"/>
    <property type="match status" value="1"/>
</dbReference>
<sequence length="335" mass="35392">MRLTAALILSAFVASWATPAHAVSFSFAHVGNAGNAADPRTGLGAVAYSYSISKTEVTNAQYVEFLNKVDPAGSNALGLFYASMAGVNGGIEKTGATDGARYVARAGREQQPVSSVSFFHAMRFVNWLHNGQGNGGTESGVYTIGSGIDEVRSANAKFWIPSQDEWYKAAYHDSTAGTAGVYFDFPTGSNAIPISDKPADNPSAANYFNDDGLANGFNDGYAVSGSTSPIPGALFTDVGAYTQAASPYGTFDQDGNVEEWNESVGPGFARDLRGSSAMGGYPEMQVDWRNWAHPMFGHETFGFRVATVPEPGAAVLGAMAVAGLFFRKRDDELTC</sequence>
<dbReference type="KEGG" id="lpav:PLANPX_2521"/>
<protein>
    <recommendedName>
        <fullName evidence="2">Sulfatase-modifying factor enzyme-like domain-containing protein</fullName>
    </recommendedName>
</protein>
<accession>A0A5K7XJ70</accession>